<gene>
    <name evidence="11" type="ORF">MNEG_2661</name>
</gene>
<evidence type="ECO:0000259" key="10">
    <source>
        <dbReference type="Pfam" id="PF26410"/>
    </source>
</evidence>
<dbReference type="GO" id="GO:0016985">
    <property type="term" value="F:mannan endo-1,4-beta-mannosidase activity"/>
    <property type="evidence" value="ECO:0007669"/>
    <property type="project" value="UniProtKB-EC"/>
</dbReference>
<sequence length="417" mass="45763">MKPPFQDLSGDPNPGDYGTGPQGEEVKKYEVARHGLFFKDPDSKQIYKNHARFLATRNNSINGRMYREDPTIIAWNLINEPRCETWLKPQNADCTARVQSWLEEMAAFVRSVDPNHMITVGSEGFYGPTTPDLLAANPGPWGIEMGQDFVNNTNIPQIDFATVHAWPDNWMIAQEGSWEPPAAVAAEPAADLGGESAAASERREASVLMEKTSAFLDKWVQSHIGAASKRLKTPKPVLFEEFGKKLDANQQTADGIRQLRDPIYASTYASVEKAITGDQPIAGSLFWKWAIPVFNKQDPRGPYGVLPTDTTMAYVREHAQYMKRKLNSVPPRPACGLGAWFGAYNTDTQERSCVNRVKAAEAFYALASGGPLAAGAFTEEDMKLAQALRAKSTLVFPTEGACCKPGTGAHETGCTDV</sequence>
<evidence type="ECO:0000313" key="12">
    <source>
        <dbReference type="Proteomes" id="UP000054498"/>
    </source>
</evidence>
<dbReference type="SUPFAM" id="SSF51445">
    <property type="entry name" value="(Trans)glycosidases"/>
    <property type="match status" value="1"/>
</dbReference>
<keyword evidence="5" id="KW-0964">Secreted</keyword>
<dbReference type="PANTHER" id="PTHR31451:SF39">
    <property type="entry name" value="MANNAN ENDO-1,4-BETA-MANNOSIDASE 1"/>
    <property type="match status" value="1"/>
</dbReference>
<dbReference type="KEGG" id="mng:MNEG_2661"/>
<keyword evidence="12" id="KW-1185">Reference proteome</keyword>
<evidence type="ECO:0000256" key="2">
    <source>
        <dbReference type="ARBA" id="ARBA00004613"/>
    </source>
</evidence>
<evidence type="ECO:0000256" key="9">
    <source>
        <dbReference type="SAM" id="MobiDB-lite"/>
    </source>
</evidence>
<dbReference type="InterPro" id="IPR018087">
    <property type="entry name" value="Glyco_hydro_5_CS"/>
</dbReference>
<comment type="subcellular location">
    <subcellularLocation>
        <location evidence="2">Secreted</location>
    </subcellularLocation>
</comment>
<dbReference type="GO" id="GO:0005576">
    <property type="term" value="C:extracellular region"/>
    <property type="evidence" value="ECO:0007669"/>
    <property type="project" value="UniProtKB-SubCell"/>
</dbReference>
<evidence type="ECO:0000256" key="6">
    <source>
        <dbReference type="ARBA" id="ARBA00022729"/>
    </source>
</evidence>
<organism evidence="11 12">
    <name type="scientific">Monoraphidium neglectum</name>
    <dbReference type="NCBI Taxonomy" id="145388"/>
    <lineage>
        <taxon>Eukaryota</taxon>
        <taxon>Viridiplantae</taxon>
        <taxon>Chlorophyta</taxon>
        <taxon>core chlorophytes</taxon>
        <taxon>Chlorophyceae</taxon>
        <taxon>CS clade</taxon>
        <taxon>Sphaeropleales</taxon>
        <taxon>Selenastraceae</taxon>
        <taxon>Monoraphidium</taxon>
    </lineage>
</organism>
<feature type="region of interest" description="Disordered" evidence="9">
    <location>
        <begin position="1"/>
        <end position="23"/>
    </location>
</feature>
<comment type="catalytic activity">
    <reaction evidence="1">
        <text>Random hydrolysis of (1-&gt;4)-beta-D-mannosidic linkages in mannans, galactomannans and glucomannans.</text>
        <dbReference type="EC" id="3.2.1.78"/>
    </reaction>
</comment>
<dbReference type="GO" id="GO:0000272">
    <property type="term" value="P:polysaccharide catabolic process"/>
    <property type="evidence" value="ECO:0007669"/>
    <property type="project" value="InterPro"/>
</dbReference>
<dbReference type="Gene3D" id="3.20.20.80">
    <property type="entry name" value="Glycosidases"/>
    <property type="match status" value="1"/>
</dbReference>
<accession>A0A0D2NKI3</accession>
<reference evidence="11 12" key="1">
    <citation type="journal article" date="2013" name="BMC Genomics">
        <title>Reconstruction of the lipid metabolism for the microalga Monoraphidium neglectum from its genome sequence reveals characteristics suitable for biofuel production.</title>
        <authorList>
            <person name="Bogen C."/>
            <person name="Al-Dilaimi A."/>
            <person name="Albersmeier A."/>
            <person name="Wichmann J."/>
            <person name="Grundmann M."/>
            <person name="Rupp O."/>
            <person name="Lauersen K.J."/>
            <person name="Blifernez-Klassen O."/>
            <person name="Kalinowski J."/>
            <person name="Goesmann A."/>
            <person name="Mussgnug J.H."/>
            <person name="Kruse O."/>
        </authorList>
    </citation>
    <scope>NUCLEOTIDE SEQUENCE [LARGE SCALE GENOMIC DNA]</scope>
    <source>
        <strain evidence="11 12">SAG 48.87</strain>
    </source>
</reference>
<evidence type="ECO:0000256" key="3">
    <source>
        <dbReference type="ARBA" id="ARBA00005641"/>
    </source>
</evidence>
<evidence type="ECO:0000313" key="11">
    <source>
        <dbReference type="EMBL" id="KIZ05301.1"/>
    </source>
</evidence>
<evidence type="ECO:0000256" key="4">
    <source>
        <dbReference type="ARBA" id="ARBA00012706"/>
    </source>
</evidence>
<keyword evidence="8 11" id="KW-0326">Glycosidase</keyword>
<dbReference type="Pfam" id="PF26410">
    <property type="entry name" value="GH5_mannosidase"/>
    <property type="match status" value="1"/>
</dbReference>
<dbReference type="GeneID" id="25735539"/>
<dbReference type="STRING" id="145388.A0A0D2NKI3"/>
<dbReference type="OrthoDB" id="406631at2759"/>
<keyword evidence="6" id="KW-0732">Signal</keyword>
<protein>
    <recommendedName>
        <fullName evidence="4">mannan endo-1,4-beta-mannosidase</fullName>
        <ecNumber evidence="4">3.2.1.78</ecNumber>
    </recommendedName>
</protein>
<dbReference type="EC" id="3.2.1.78" evidence="4"/>
<dbReference type="InterPro" id="IPR017853">
    <property type="entry name" value="GH"/>
</dbReference>
<dbReference type="RefSeq" id="XP_013904320.1">
    <property type="nucleotide sequence ID" value="XM_014048866.1"/>
</dbReference>
<keyword evidence="7 11" id="KW-0378">Hydrolase</keyword>
<dbReference type="InterPro" id="IPR045053">
    <property type="entry name" value="MAN-like"/>
</dbReference>
<dbReference type="AlphaFoldDB" id="A0A0D2NKI3"/>
<evidence type="ECO:0000256" key="8">
    <source>
        <dbReference type="ARBA" id="ARBA00023295"/>
    </source>
</evidence>
<dbReference type="Proteomes" id="UP000054498">
    <property type="component" value="Unassembled WGS sequence"/>
</dbReference>
<dbReference type="PANTHER" id="PTHR31451">
    <property type="match status" value="1"/>
</dbReference>
<comment type="similarity">
    <text evidence="3">Belongs to the glycosyl hydrolase 5 (cellulase A) family.</text>
</comment>
<evidence type="ECO:0000256" key="5">
    <source>
        <dbReference type="ARBA" id="ARBA00022525"/>
    </source>
</evidence>
<dbReference type="EMBL" id="KK100528">
    <property type="protein sequence ID" value="KIZ05301.1"/>
    <property type="molecule type" value="Genomic_DNA"/>
</dbReference>
<proteinExistence type="inferred from homology"/>
<evidence type="ECO:0000256" key="7">
    <source>
        <dbReference type="ARBA" id="ARBA00022801"/>
    </source>
</evidence>
<name>A0A0D2NKI3_9CHLO</name>
<feature type="domain" description="Glycoside hydrolase family 5" evidence="10">
    <location>
        <begin position="33"/>
        <end position="175"/>
    </location>
</feature>
<dbReference type="PROSITE" id="PS00659">
    <property type="entry name" value="GLYCOSYL_HYDROL_F5"/>
    <property type="match status" value="1"/>
</dbReference>
<dbReference type="InterPro" id="IPR001547">
    <property type="entry name" value="Glyco_hydro_5"/>
</dbReference>
<evidence type="ECO:0000256" key="1">
    <source>
        <dbReference type="ARBA" id="ARBA00001678"/>
    </source>
</evidence>